<keyword evidence="3" id="KW-1185">Reference proteome</keyword>
<dbReference type="PANTHER" id="PTHR40781">
    <property type="match status" value="1"/>
</dbReference>
<evidence type="ECO:0000313" key="2">
    <source>
        <dbReference type="EMBL" id="KAJ5603794.1"/>
    </source>
</evidence>
<evidence type="ECO:0000259" key="1">
    <source>
        <dbReference type="Pfam" id="PF24494"/>
    </source>
</evidence>
<dbReference type="Proteomes" id="UP001213799">
    <property type="component" value="Unassembled WGS sequence"/>
</dbReference>
<evidence type="ECO:0000313" key="3">
    <source>
        <dbReference type="Proteomes" id="UP001213799"/>
    </source>
</evidence>
<reference evidence="2" key="1">
    <citation type="journal article" date="2023" name="IMA Fungus">
        <title>Comparative genomic study of the Penicillium genus elucidates a diverse pangenome and 15 lateral gene transfer events.</title>
        <authorList>
            <person name="Petersen C."/>
            <person name="Sorensen T."/>
            <person name="Nielsen M.R."/>
            <person name="Sondergaard T.E."/>
            <person name="Sorensen J.L."/>
            <person name="Fitzpatrick D.A."/>
            <person name="Frisvad J.C."/>
            <person name="Nielsen K.L."/>
        </authorList>
    </citation>
    <scope>NUCLEOTIDE SEQUENCE</scope>
    <source>
        <strain evidence="2">IBT 12815</strain>
    </source>
</reference>
<comment type="caution">
    <text evidence="2">The sequence shown here is derived from an EMBL/GenBank/DDBJ whole genome shotgun (WGS) entry which is preliminary data.</text>
</comment>
<protein>
    <recommendedName>
        <fullName evidence="1">DUF7587 domain-containing protein</fullName>
    </recommendedName>
</protein>
<dbReference type="Pfam" id="PF24494">
    <property type="entry name" value="DUF7587"/>
    <property type="match status" value="1"/>
</dbReference>
<organism evidence="2 3">
    <name type="scientific">Penicillium hordei</name>
    <dbReference type="NCBI Taxonomy" id="40994"/>
    <lineage>
        <taxon>Eukaryota</taxon>
        <taxon>Fungi</taxon>
        <taxon>Dikarya</taxon>
        <taxon>Ascomycota</taxon>
        <taxon>Pezizomycotina</taxon>
        <taxon>Eurotiomycetes</taxon>
        <taxon>Eurotiomycetidae</taxon>
        <taxon>Eurotiales</taxon>
        <taxon>Aspergillaceae</taxon>
        <taxon>Penicillium</taxon>
    </lineage>
</organism>
<gene>
    <name evidence="2" type="ORF">N7537_006750</name>
</gene>
<dbReference type="GeneID" id="81588049"/>
<dbReference type="InterPro" id="IPR056009">
    <property type="entry name" value="DUF7587"/>
</dbReference>
<name>A0AAD6E886_9EURO</name>
<reference evidence="2" key="2">
    <citation type="submission" date="2023-01" db="EMBL/GenBank/DDBJ databases">
        <authorList>
            <person name="Petersen C."/>
        </authorList>
    </citation>
    <scope>NUCLEOTIDE SEQUENCE</scope>
    <source>
        <strain evidence="2">IBT 12815</strain>
    </source>
</reference>
<dbReference type="PANTHER" id="PTHR40781:SF1">
    <property type="match status" value="1"/>
</dbReference>
<feature type="domain" description="DUF7587" evidence="1">
    <location>
        <begin position="10"/>
        <end position="62"/>
    </location>
</feature>
<dbReference type="AlphaFoldDB" id="A0AAD6E886"/>
<dbReference type="EMBL" id="JAQJAE010000003">
    <property type="protein sequence ID" value="KAJ5603794.1"/>
    <property type="molecule type" value="Genomic_DNA"/>
</dbReference>
<accession>A0AAD6E886</accession>
<proteinExistence type="predicted"/>
<sequence>MNTPDSLSSIIEAIRDHLNWHNCNRLTPFISVFDEEERAENWALALHRNDVQMAEIDTSLLEILLLSLWKELGKY</sequence>
<dbReference type="RefSeq" id="XP_056753592.1">
    <property type="nucleotide sequence ID" value="XM_056897807.1"/>
</dbReference>